<gene>
    <name evidence="11 12" type="primary">queC</name>
    <name evidence="12" type="ORF">YZ82_05600</name>
</gene>
<evidence type="ECO:0000256" key="1">
    <source>
        <dbReference type="ARBA" id="ARBA00005061"/>
    </source>
</evidence>
<evidence type="ECO:0000256" key="11">
    <source>
        <dbReference type="HAMAP-Rule" id="MF_01633"/>
    </source>
</evidence>
<reference evidence="12 13" key="1">
    <citation type="submission" date="2019-07" db="EMBL/GenBank/DDBJ databases">
        <title>Rapid identification of Enteric Bacteria from Whole Genome Sequences (WGS) using Average Nucleotide Identity (ANI).</title>
        <authorList>
            <person name="Lane C."/>
        </authorList>
    </citation>
    <scope>NUCLEOTIDE SEQUENCE [LARGE SCALE GENOMIC DNA]</scope>
    <source>
        <strain evidence="12 13">D2411</strain>
    </source>
</reference>
<dbReference type="EMBL" id="VOAP01000016">
    <property type="protein sequence ID" value="TWO19576.1"/>
    <property type="molecule type" value="Genomic_DNA"/>
</dbReference>
<evidence type="ECO:0000256" key="6">
    <source>
        <dbReference type="ARBA" id="ARBA00022833"/>
    </source>
</evidence>
<comment type="caution">
    <text evidence="12">The sequence shown here is derived from an EMBL/GenBank/DDBJ whole genome shotgun (WGS) entry which is preliminary data.</text>
</comment>
<evidence type="ECO:0000313" key="13">
    <source>
        <dbReference type="Proteomes" id="UP000321812"/>
    </source>
</evidence>
<comment type="pathway">
    <text evidence="1 11">Purine metabolism; 7-cyano-7-deazaguanine biosynthesis.</text>
</comment>
<evidence type="ECO:0000256" key="9">
    <source>
        <dbReference type="ARBA" id="ARBA00039149"/>
    </source>
</evidence>
<dbReference type="GO" id="GO:0005524">
    <property type="term" value="F:ATP binding"/>
    <property type="evidence" value="ECO:0007669"/>
    <property type="project" value="UniProtKB-UniRule"/>
</dbReference>
<dbReference type="RefSeq" id="WP_111968529.1">
    <property type="nucleotide sequence ID" value="NZ_VOAP01000016.1"/>
</dbReference>
<evidence type="ECO:0000256" key="10">
    <source>
        <dbReference type="ARBA" id="ARBA00047890"/>
    </source>
</evidence>
<dbReference type="EC" id="6.3.4.20" evidence="9 11"/>
<keyword evidence="7 11" id="KW-0067">ATP-binding</keyword>
<evidence type="ECO:0000256" key="8">
    <source>
        <dbReference type="ARBA" id="ARBA00037993"/>
    </source>
</evidence>
<name>A0A562XD25_CAMHY</name>
<dbReference type="AlphaFoldDB" id="A0A562XD25"/>
<dbReference type="NCBIfam" id="TIGR00364">
    <property type="entry name" value="7-cyano-7-deazaguanine synthase QueC"/>
    <property type="match status" value="1"/>
</dbReference>
<evidence type="ECO:0000256" key="4">
    <source>
        <dbReference type="ARBA" id="ARBA00022741"/>
    </source>
</evidence>
<dbReference type="GO" id="GO:0016879">
    <property type="term" value="F:ligase activity, forming carbon-nitrogen bonds"/>
    <property type="evidence" value="ECO:0007669"/>
    <property type="project" value="UniProtKB-UniRule"/>
</dbReference>
<accession>A0A562XD25</accession>
<feature type="binding site" evidence="11">
    <location>
        <position position="192"/>
    </location>
    <ligand>
        <name>Zn(2+)</name>
        <dbReference type="ChEBI" id="CHEBI:29105"/>
    </ligand>
</feature>
<proteinExistence type="inferred from homology"/>
<keyword evidence="6 11" id="KW-0862">Zinc</keyword>
<dbReference type="UniPathway" id="UPA00391"/>
<keyword evidence="2 11" id="KW-0436">Ligase</keyword>
<feature type="binding site" evidence="11">
    <location>
        <position position="206"/>
    </location>
    <ligand>
        <name>Zn(2+)</name>
        <dbReference type="ChEBI" id="CHEBI:29105"/>
    </ligand>
</feature>
<comment type="similarity">
    <text evidence="8 11">Belongs to the QueC family.</text>
</comment>
<dbReference type="SUPFAM" id="SSF52402">
    <property type="entry name" value="Adenine nucleotide alpha hydrolases-like"/>
    <property type="match status" value="1"/>
</dbReference>
<dbReference type="Gene3D" id="3.40.50.620">
    <property type="entry name" value="HUPs"/>
    <property type="match status" value="1"/>
</dbReference>
<dbReference type="InterPro" id="IPR018317">
    <property type="entry name" value="QueC"/>
</dbReference>
<comment type="catalytic activity">
    <reaction evidence="10 11">
        <text>7-carboxy-7-carbaguanine + NH4(+) + 2 ATP = 7-cyano-7-carbaguanine + 2 AMP + 2 diphosphate + 2 H(+)</text>
        <dbReference type="Rhea" id="RHEA:27982"/>
        <dbReference type="ChEBI" id="CHEBI:15378"/>
        <dbReference type="ChEBI" id="CHEBI:28938"/>
        <dbReference type="ChEBI" id="CHEBI:30616"/>
        <dbReference type="ChEBI" id="CHEBI:33019"/>
        <dbReference type="ChEBI" id="CHEBI:45075"/>
        <dbReference type="ChEBI" id="CHEBI:61036"/>
        <dbReference type="ChEBI" id="CHEBI:456215"/>
        <dbReference type="EC" id="6.3.4.20"/>
    </reaction>
</comment>
<organism evidence="12 13">
    <name type="scientific">Campylobacter hyointestinalis</name>
    <dbReference type="NCBI Taxonomy" id="198"/>
    <lineage>
        <taxon>Bacteria</taxon>
        <taxon>Pseudomonadati</taxon>
        <taxon>Campylobacterota</taxon>
        <taxon>Epsilonproteobacteria</taxon>
        <taxon>Campylobacterales</taxon>
        <taxon>Campylobacteraceae</taxon>
        <taxon>Campylobacter</taxon>
    </lineage>
</organism>
<evidence type="ECO:0000256" key="7">
    <source>
        <dbReference type="ARBA" id="ARBA00022840"/>
    </source>
</evidence>
<sequence length="227" mass="25200">MKKNVKNKKAVCVISGGMDSALSAYIAKNEGYDIIALHFDYQQKTMNKEKDCFHKICECLGVSKRVILDTSFIANIGGNALTDLDVKVPKDGVKSDLPITYVFFRNGIFLSIAAALAQKEDCEAIFIGVVEEDSSGYPDCSEEFIKAMNKAINLGTSDNSIKIRTPLVHCTKENIVKKALELKVPLEFTWSCYDSEDEACGKCDSCRLRLKGFELANLEDKIPYKKA</sequence>
<dbReference type="CDD" id="cd01995">
    <property type="entry name" value="QueC-like"/>
    <property type="match status" value="1"/>
</dbReference>
<feature type="binding site" evidence="11">
    <location>
        <begin position="14"/>
        <end position="24"/>
    </location>
    <ligand>
        <name>ATP</name>
        <dbReference type="ChEBI" id="CHEBI:30616"/>
    </ligand>
</feature>
<dbReference type="Pfam" id="PF06508">
    <property type="entry name" value="QueC"/>
    <property type="match status" value="1"/>
</dbReference>
<dbReference type="GO" id="GO:0008616">
    <property type="term" value="P:tRNA queuosine(34) biosynthetic process"/>
    <property type="evidence" value="ECO:0007669"/>
    <property type="project" value="UniProtKB-UniRule"/>
</dbReference>
<keyword evidence="5 11" id="KW-0671">Queuosine biosynthesis</keyword>
<feature type="binding site" evidence="11">
    <location>
        <position position="203"/>
    </location>
    <ligand>
        <name>Zn(2+)</name>
        <dbReference type="ChEBI" id="CHEBI:29105"/>
    </ligand>
</feature>
<keyword evidence="3 11" id="KW-0479">Metal-binding</keyword>
<evidence type="ECO:0000256" key="2">
    <source>
        <dbReference type="ARBA" id="ARBA00022598"/>
    </source>
</evidence>
<dbReference type="Proteomes" id="UP000321812">
    <property type="component" value="Unassembled WGS sequence"/>
</dbReference>
<evidence type="ECO:0000256" key="3">
    <source>
        <dbReference type="ARBA" id="ARBA00022723"/>
    </source>
</evidence>
<evidence type="ECO:0000313" key="12">
    <source>
        <dbReference type="EMBL" id="TWO19576.1"/>
    </source>
</evidence>
<keyword evidence="4 11" id="KW-0547">Nucleotide-binding</keyword>
<dbReference type="PIRSF" id="PIRSF006293">
    <property type="entry name" value="ExsB"/>
    <property type="match status" value="1"/>
</dbReference>
<feature type="binding site" evidence="11">
    <location>
        <position position="200"/>
    </location>
    <ligand>
        <name>Zn(2+)</name>
        <dbReference type="ChEBI" id="CHEBI:29105"/>
    </ligand>
</feature>
<comment type="function">
    <text evidence="11">Catalyzes the ATP-dependent conversion of 7-carboxy-7-deazaguanine (CDG) to 7-cyano-7-deazaguanine (preQ(0)).</text>
</comment>
<dbReference type="GO" id="GO:0008270">
    <property type="term" value="F:zinc ion binding"/>
    <property type="evidence" value="ECO:0007669"/>
    <property type="project" value="UniProtKB-UniRule"/>
</dbReference>
<dbReference type="PANTHER" id="PTHR42914:SF1">
    <property type="entry name" value="7-CYANO-7-DEAZAGUANINE SYNTHASE"/>
    <property type="match status" value="1"/>
</dbReference>
<comment type="cofactor">
    <cofactor evidence="11">
        <name>Zn(2+)</name>
        <dbReference type="ChEBI" id="CHEBI:29105"/>
    </cofactor>
    <text evidence="11">Binds 1 zinc ion per subunit.</text>
</comment>
<evidence type="ECO:0000256" key="5">
    <source>
        <dbReference type="ARBA" id="ARBA00022785"/>
    </source>
</evidence>
<dbReference type="HAMAP" id="MF_01633">
    <property type="entry name" value="QueC"/>
    <property type="match status" value="1"/>
</dbReference>
<dbReference type="InterPro" id="IPR014729">
    <property type="entry name" value="Rossmann-like_a/b/a_fold"/>
</dbReference>
<dbReference type="PANTHER" id="PTHR42914">
    <property type="entry name" value="7-CYANO-7-DEAZAGUANINE SYNTHASE"/>
    <property type="match status" value="1"/>
</dbReference>
<protein>
    <recommendedName>
        <fullName evidence="9 11">7-cyano-7-deazaguanine synthase</fullName>
        <ecNumber evidence="9 11">6.3.4.20</ecNumber>
    </recommendedName>
    <alternativeName>
        <fullName evidence="11">7-cyano-7-carbaguanine synthase</fullName>
    </alternativeName>
    <alternativeName>
        <fullName evidence="11">PreQ(0) synthase</fullName>
    </alternativeName>
    <alternativeName>
        <fullName evidence="11">Queuosine biosynthesis protein QueC</fullName>
    </alternativeName>
</protein>